<keyword evidence="5 12" id="KW-0812">Transmembrane</keyword>
<accession>A0A3S1CA20</accession>
<evidence type="ECO:0000256" key="4">
    <source>
        <dbReference type="ARBA" id="ARBA00022475"/>
    </source>
</evidence>
<evidence type="ECO:0000256" key="8">
    <source>
        <dbReference type="ARBA" id="ARBA00023065"/>
    </source>
</evidence>
<feature type="transmembrane region" description="Helical" evidence="12">
    <location>
        <begin position="14"/>
        <end position="33"/>
    </location>
</feature>
<dbReference type="NCBIfam" id="TIGR00813">
    <property type="entry name" value="sss"/>
    <property type="match status" value="1"/>
</dbReference>
<keyword evidence="10" id="KW-0739">Sodium transport</keyword>
<keyword evidence="3" id="KW-0813">Transport</keyword>
<evidence type="ECO:0008006" key="15">
    <source>
        <dbReference type="Google" id="ProtNLM"/>
    </source>
</evidence>
<dbReference type="Gene3D" id="1.20.1730.10">
    <property type="entry name" value="Sodium/glucose cotransporter"/>
    <property type="match status" value="1"/>
</dbReference>
<dbReference type="GO" id="GO:0006814">
    <property type="term" value="P:sodium ion transport"/>
    <property type="evidence" value="ECO:0007669"/>
    <property type="project" value="UniProtKB-KW"/>
</dbReference>
<dbReference type="EMBL" id="RQTK01000121">
    <property type="protein sequence ID" value="RUS87058.1"/>
    <property type="molecule type" value="Genomic_DNA"/>
</dbReference>
<feature type="transmembrane region" description="Helical" evidence="12">
    <location>
        <begin position="526"/>
        <end position="550"/>
    </location>
</feature>
<comment type="similarity">
    <text evidence="2 11">Belongs to the sodium:solute symporter (SSF) (TC 2.A.21) family.</text>
</comment>
<dbReference type="GO" id="GO:0015293">
    <property type="term" value="F:symporter activity"/>
    <property type="evidence" value="ECO:0007669"/>
    <property type="project" value="TreeGrafter"/>
</dbReference>
<name>A0A3S1CA20_ELYCH</name>
<feature type="transmembrane region" description="Helical" evidence="12">
    <location>
        <begin position="130"/>
        <end position="149"/>
    </location>
</feature>
<evidence type="ECO:0000256" key="7">
    <source>
        <dbReference type="ARBA" id="ARBA00023053"/>
    </source>
</evidence>
<feature type="transmembrane region" description="Helical" evidence="12">
    <location>
        <begin position="53"/>
        <end position="75"/>
    </location>
</feature>
<keyword evidence="7" id="KW-0915">Sodium</keyword>
<dbReference type="Pfam" id="PF00474">
    <property type="entry name" value="SSF"/>
    <property type="match status" value="1"/>
</dbReference>
<dbReference type="STRING" id="188477.A0A3S1CA20"/>
<evidence type="ECO:0000256" key="6">
    <source>
        <dbReference type="ARBA" id="ARBA00022989"/>
    </source>
</evidence>
<evidence type="ECO:0000256" key="5">
    <source>
        <dbReference type="ARBA" id="ARBA00022692"/>
    </source>
</evidence>
<protein>
    <recommendedName>
        <fullName evidence="15">Sodium-coupled monocarboxylate transporter 1</fullName>
    </recommendedName>
</protein>
<dbReference type="GO" id="GO:0005886">
    <property type="term" value="C:plasma membrane"/>
    <property type="evidence" value="ECO:0007669"/>
    <property type="project" value="UniProtKB-SubCell"/>
</dbReference>
<evidence type="ECO:0000256" key="3">
    <source>
        <dbReference type="ARBA" id="ARBA00022448"/>
    </source>
</evidence>
<dbReference type="PANTHER" id="PTHR42985:SF40">
    <property type="entry name" value="LD47995P-RELATED"/>
    <property type="match status" value="1"/>
</dbReference>
<proteinExistence type="inferred from homology"/>
<feature type="transmembrane region" description="Helical" evidence="12">
    <location>
        <begin position="385"/>
        <end position="408"/>
    </location>
</feature>
<feature type="transmembrane region" description="Helical" evidence="12">
    <location>
        <begin position="446"/>
        <end position="464"/>
    </location>
</feature>
<feature type="transmembrane region" description="Helical" evidence="12">
    <location>
        <begin position="161"/>
        <end position="180"/>
    </location>
</feature>
<dbReference type="InterPro" id="IPR051163">
    <property type="entry name" value="Sodium:Solute_Symporter_SSF"/>
</dbReference>
<keyword evidence="4" id="KW-1003">Cell membrane</keyword>
<gene>
    <name evidence="13" type="ORF">EGW08_005211</name>
</gene>
<dbReference type="OrthoDB" id="6132759at2759"/>
<keyword evidence="8" id="KW-0406">Ion transport</keyword>
<sequence length="629" mass="68491">MESRFDSTFKWEDYLVFTIMLAVSSAIGIYFALRNLRKKDASSDEMLTGGRTLPVLPVALSLSASFTSGTTLLGIPAEVYSRGGEQWLWSLGLIPCFLIVGFFILPVFYRLHLTNAYEYLEIRFNKVIRTCGSLMFLAIILTYMAAVLYAPAVALSQVTGLSREISVLAMGLVCTFYTSIGGIRAVVWTDAFQLIVVWAGLLALMFKGANDVGGWRRVWDIAEEGDRLPRFDMNPDPFVRHTFWTLLIGGCTNMMTVYGANQTNLQRYASVRTLKGARWALLLCLPLWIFYLTVLCLIGLVMYASFVTCDPLTTQTVSKKDQLVPLFVLETMGAFPGLPGLFVASIFSASISTVSSGVNSLAAVTLEDVVRPCLKRKTSELTKRGALSITIVLGLIYGGLTIGLAYLADHLGKTALTISFSVFGMVGGPLLGVIMNGIFLPFINSWGAGAGLLGSLIICLYVGIDPVFNPPPSGNLPFRTDGCMLNSTANISSSDSLSAFLTTTEGYGNTTISSGDGGSSHLYLSYLHYSTLAIIVSMVLGALVSLITGFNKSRIVDPRTYLNYSCCSSTPKTPTSYDFHNGSVTENHGANGNLAKHNHLKEEEHNPYANNGVFHTSESFYRNQVYANM</sequence>
<reference evidence="13 14" key="1">
    <citation type="submission" date="2019-01" db="EMBL/GenBank/DDBJ databases">
        <title>A draft genome assembly of the solar-powered sea slug Elysia chlorotica.</title>
        <authorList>
            <person name="Cai H."/>
            <person name="Li Q."/>
            <person name="Fang X."/>
            <person name="Li J."/>
            <person name="Curtis N.E."/>
            <person name="Altenburger A."/>
            <person name="Shibata T."/>
            <person name="Feng M."/>
            <person name="Maeda T."/>
            <person name="Schwartz J.A."/>
            <person name="Shigenobu S."/>
            <person name="Lundholm N."/>
            <person name="Nishiyama T."/>
            <person name="Yang H."/>
            <person name="Hasebe M."/>
            <person name="Li S."/>
            <person name="Pierce S.K."/>
            <person name="Wang J."/>
        </authorList>
    </citation>
    <scope>NUCLEOTIDE SEQUENCE [LARGE SCALE GENOMIC DNA]</scope>
    <source>
        <strain evidence="13">EC2010</strain>
        <tissue evidence="13">Whole organism of an adult</tissue>
    </source>
</reference>
<feature type="transmembrane region" description="Helical" evidence="12">
    <location>
        <begin position="326"/>
        <end position="347"/>
    </location>
</feature>
<dbReference type="InterPro" id="IPR038377">
    <property type="entry name" value="Na/Glc_symporter_sf"/>
</dbReference>
<feature type="transmembrane region" description="Helical" evidence="12">
    <location>
        <begin position="87"/>
        <end position="109"/>
    </location>
</feature>
<feature type="transmembrane region" description="Helical" evidence="12">
    <location>
        <begin position="414"/>
        <end position="434"/>
    </location>
</feature>
<evidence type="ECO:0000256" key="10">
    <source>
        <dbReference type="ARBA" id="ARBA00023201"/>
    </source>
</evidence>
<evidence type="ECO:0000313" key="13">
    <source>
        <dbReference type="EMBL" id="RUS87058.1"/>
    </source>
</evidence>
<evidence type="ECO:0000256" key="1">
    <source>
        <dbReference type="ARBA" id="ARBA00004651"/>
    </source>
</evidence>
<dbReference type="PROSITE" id="PS50283">
    <property type="entry name" value="NA_SOLUT_SYMP_3"/>
    <property type="match status" value="1"/>
</dbReference>
<evidence type="ECO:0000256" key="2">
    <source>
        <dbReference type="ARBA" id="ARBA00006434"/>
    </source>
</evidence>
<evidence type="ECO:0000313" key="14">
    <source>
        <dbReference type="Proteomes" id="UP000271974"/>
    </source>
</evidence>
<feature type="transmembrane region" description="Helical" evidence="12">
    <location>
        <begin position="187"/>
        <end position="206"/>
    </location>
</feature>
<keyword evidence="14" id="KW-1185">Reference proteome</keyword>
<dbReference type="Proteomes" id="UP000271974">
    <property type="component" value="Unassembled WGS sequence"/>
</dbReference>
<dbReference type="InterPro" id="IPR001734">
    <property type="entry name" value="Na/solute_symporter"/>
</dbReference>
<keyword evidence="6 12" id="KW-1133">Transmembrane helix</keyword>
<comment type="subcellular location">
    <subcellularLocation>
        <location evidence="1">Cell membrane</location>
        <topology evidence="1">Multi-pass membrane protein</topology>
    </subcellularLocation>
</comment>
<evidence type="ECO:0000256" key="11">
    <source>
        <dbReference type="RuleBase" id="RU362091"/>
    </source>
</evidence>
<comment type="caution">
    <text evidence="13">The sequence shown here is derived from an EMBL/GenBank/DDBJ whole genome shotgun (WGS) entry which is preliminary data.</text>
</comment>
<evidence type="ECO:0000256" key="9">
    <source>
        <dbReference type="ARBA" id="ARBA00023136"/>
    </source>
</evidence>
<feature type="transmembrane region" description="Helical" evidence="12">
    <location>
        <begin position="279"/>
        <end position="306"/>
    </location>
</feature>
<dbReference type="CDD" id="cd11492">
    <property type="entry name" value="SLC5sbd_NIS-SMVT"/>
    <property type="match status" value="1"/>
</dbReference>
<keyword evidence="9 12" id="KW-0472">Membrane</keyword>
<feature type="transmembrane region" description="Helical" evidence="12">
    <location>
        <begin position="238"/>
        <end position="258"/>
    </location>
</feature>
<organism evidence="13 14">
    <name type="scientific">Elysia chlorotica</name>
    <name type="common">Eastern emerald elysia</name>
    <name type="synonym">Sea slug</name>
    <dbReference type="NCBI Taxonomy" id="188477"/>
    <lineage>
        <taxon>Eukaryota</taxon>
        <taxon>Metazoa</taxon>
        <taxon>Spiralia</taxon>
        <taxon>Lophotrochozoa</taxon>
        <taxon>Mollusca</taxon>
        <taxon>Gastropoda</taxon>
        <taxon>Heterobranchia</taxon>
        <taxon>Euthyneura</taxon>
        <taxon>Panpulmonata</taxon>
        <taxon>Sacoglossa</taxon>
        <taxon>Placobranchoidea</taxon>
        <taxon>Plakobranchidae</taxon>
        <taxon>Elysia</taxon>
    </lineage>
</organism>
<evidence type="ECO:0000256" key="12">
    <source>
        <dbReference type="SAM" id="Phobius"/>
    </source>
</evidence>
<dbReference type="AlphaFoldDB" id="A0A3S1CA20"/>
<dbReference type="PANTHER" id="PTHR42985">
    <property type="entry name" value="SODIUM-COUPLED MONOCARBOXYLATE TRANSPORTER"/>
    <property type="match status" value="1"/>
</dbReference>